<comment type="similarity">
    <text evidence="1">Belongs to the esterase D family.</text>
</comment>
<evidence type="ECO:0000256" key="2">
    <source>
        <dbReference type="ARBA" id="ARBA00022801"/>
    </source>
</evidence>
<dbReference type="InterPro" id="IPR052558">
    <property type="entry name" value="Siderophore_Hydrolase_D"/>
</dbReference>
<dbReference type="GO" id="GO:0016788">
    <property type="term" value="F:hydrolase activity, acting on ester bonds"/>
    <property type="evidence" value="ECO:0007669"/>
    <property type="project" value="TreeGrafter"/>
</dbReference>
<organism evidence="3 4">
    <name type="scientific">Priestia taiwanensis</name>
    <dbReference type="NCBI Taxonomy" id="1347902"/>
    <lineage>
        <taxon>Bacteria</taxon>
        <taxon>Bacillati</taxon>
        <taxon>Bacillota</taxon>
        <taxon>Bacilli</taxon>
        <taxon>Bacillales</taxon>
        <taxon>Bacillaceae</taxon>
        <taxon>Priestia</taxon>
    </lineage>
</organism>
<dbReference type="AlphaFoldDB" id="A0A917EPV7"/>
<reference evidence="3" key="1">
    <citation type="journal article" date="2014" name="Int. J. Syst. Evol. Microbiol.">
        <title>Complete genome sequence of Corynebacterium casei LMG S-19264T (=DSM 44701T), isolated from a smear-ripened cheese.</title>
        <authorList>
            <consortium name="US DOE Joint Genome Institute (JGI-PGF)"/>
            <person name="Walter F."/>
            <person name="Albersmeier A."/>
            <person name="Kalinowski J."/>
            <person name="Ruckert C."/>
        </authorList>
    </citation>
    <scope>NUCLEOTIDE SEQUENCE</scope>
    <source>
        <strain evidence="3">CGMCC 1.12698</strain>
    </source>
</reference>
<protein>
    <submittedName>
        <fullName evidence="3">IroE protein</fullName>
    </submittedName>
</protein>
<dbReference type="PANTHER" id="PTHR40841:SF2">
    <property type="entry name" value="SIDEROPHORE-DEGRADING ESTERASE (EUROFUNG)"/>
    <property type="match status" value="1"/>
</dbReference>
<dbReference type="SUPFAM" id="SSF53474">
    <property type="entry name" value="alpha/beta-Hydrolases"/>
    <property type="match status" value="1"/>
</dbReference>
<dbReference type="Pfam" id="PF00756">
    <property type="entry name" value="Esterase"/>
    <property type="match status" value="1"/>
</dbReference>
<evidence type="ECO:0000256" key="1">
    <source>
        <dbReference type="ARBA" id="ARBA00005622"/>
    </source>
</evidence>
<dbReference type="RefSeq" id="WP_188387516.1">
    <property type="nucleotide sequence ID" value="NZ_BMFK01000001.1"/>
</dbReference>
<comment type="caution">
    <text evidence="3">The sequence shown here is derived from an EMBL/GenBank/DDBJ whole genome shotgun (WGS) entry which is preliminary data.</text>
</comment>
<dbReference type="InterPro" id="IPR000801">
    <property type="entry name" value="Esterase-like"/>
</dbReference>
<dbReference type="Gene3D" id="3.40.50.1820">
    <property type="entry name" value="alpha/beta hydrolase"/>
    <property type="match status" value="1"/>
</dbReference>
<reference evidence="3" key="2">
    <citation type="submission" date="2020-09" db="EMBL/GenBank/DDBJ databases">
        <authorList>
            <person name="Sun Q."/>
            <person name="Zhou Y."/>
        </authorList>
    </citation>
    <scope>NUCLEOTIDE SEQUENCE</scope>
    <source>
        <strain evidence="3">CGMCC 1.12698</strain>
    </source>
</reference>
<gene>
    <name evidence="3" type="ORF">GCM10007140_12320</name>
</gene>
<dbReference type="PANTHER" id="PTHR40841">
    <property type="entry name" value="SIDEROPHORE TRIACETYLFUSARININE C ESTERASE"/>
    <property type="match status" value="1"/>
</dbReference>
<name>A0A917EPV7_9BACI</name>
<dbReference type="EMBL" id="BMFK01000001">
    <property type="protein sequence ID" value="GGE63623.1"/>
    <property type="molecule type" value="Genomic_DNA"/>
</dbReference>
<evidence type="ECO:0000313" key="3">
    <source>
        <dbReference type="EMBL" id="GGE63623.1"/>
    </source>
</evidence>
<accession>A0A917EPV7</accession>
<dbReference type="InterPro" id="IPR029058">
    <property type="entry name" value="AB_hydrolase_fold"/>
</dbReference>
<keyword evidence="2" id="KW-0378">Hydrolase</keyword>
<evidence type="ECO:0000313" key="4">
    <source>
        <dbReference type="Proteomes" id="UP000605259"/>
    </source>
</evidence>
<dbReference type="Proteomes" id="UP000605259">
    <property type="component" value="Unassembled WGS sequence"/>
</dbReference>
<proteinExistence type="inferred from homology"/>
<keyword evidence="4" id="KW-1185">Reference proteome</keyword>
<sequence>MKVETVEIISKETECPYTISIAIPNTEAPRSGYPVLYVLDGNAFFQTFAETIRIQTRRSEKTGVTPFVVVGIGCPVEEDFVSDYRFYDFTPPANTVELPPHPQGKEWPHHGGADKFLTFMEEEVKPLVDTRCHVDRKKQALFGHSLGGLFSLYTLLSKRDAFQSYIISSPSIWWNNKQVLTLEEKFVASLREEEEAEARYAFICVGELEKGYMVEDAKVLYERLSKIDKQKVTCGYYLAEEENHISVVPTVLSRALRFISKGVS</sequence>